<gene>
    <name evidence="1" type="ORF">JCM16774_0032</name>
</gene>
<reference evidence="1 2" key="1">
    <citation type="submission" date="2019-07" db="EMBL/GenBank/DDBJ databases">
        <title>Complete Genome Sequence of Leptotrichia goodfellowii Strain JCM 16774.</title>
        <authorList>
            <person name="Watanabe S."/>
            <person name="Cui L."/>
        </authorList>
    </citation>
    <scope>NUCLEOTIDE SEQUENCE [LARGE SCALE GENOMIC DNA]</scope>
    <source>
        <strain evidence="1 2">JCM16774</strain>
    </source>
</reference>
<dbReference type="KEGG" id="lgo:JCM16774_0032"/>
<dbReference type="EMBL" id="AP019822">
    <property type="protein sequence ID" value="BBM35127.1"/>
    <property type="molecule type" value="Genomic_DNA"/>
</dbReference>
<dbReference type="PANTHER" id="PTHR47473:SF1">
    <property type="entry name" value="METHYLTRANSFERASE DOMAIN-CONTAINING PROTEIN"/>
    <property type="match status" value="1"/>
</dbReference>
<dbReference type="AlphaFoldDB" id="A0A510J7H0"/>
<dbReference type="InterPro" id="IPR021829">
    <property type="entry name" value="DUF3419"/>
</dbReference>
<organism evidence="1 2">
    <name type="scientific">Pseudoleptotrichia goodfellowii</name>
    <dbReference type="NCBI Taxonomy" id="157692"/>
    <lineage>
        <taxon>Bacteria</taxon>
        <taxon>Fusobacteriati</taxon>
        <taxon>Fusobacteriota</taxon>
        <taxon>Fusobacteriia</taxon>
        <taxon>Fusobacteriales</taxon>
        <taxon>Leptotrichiaceae</taxon>
        <taxon>Pseudoleptotrichia</taxon>
    </lineage>
</organism>
<protein>
    <recommendedName>
        <fullName evidence="3">S-adenosylmethionine:diacylglycerol 3-amino-3-carboxypropyl transferase</fullName>
    </recommendedName>
</protein>
<dbReference type="STRING" id="714315.GCA_000516535_00034"/>
<sequence length="374" mass="44769">MKSEVRENKVDFSLIRYSQCWEDTEVLLEGLDIKENDVCLGILSAGDNVFSMLTKNPSKIIALDISFPQIALVRLKIEVFKEFSYEKMLEFIGVKKSDKRAEMYEKIRGNLEEKVREYWDFNKEAVQSGVIHTGKFEKFFSLFRKRILPFVHSKKQVEEFLSEKSEAERTEYYNKKWNNFRWKMMFKLFFLNYIVGKFGRDKEFFKYVEKDISKVMTERSRYASCELSPYENPYLNYILTGNYRSDCLPYVLREENFEKIRENIHKIEIVQNSMEEYLDGTDLKINKFNLSDIFEYMSLGNYEKLMEKIYEKSADEAKLVYWNLVVERNTGLIKGGKEKRFERSEMIDKKLHKKDKTFFYTDFVVEKVIKNGNS</sequence>
<dbReference type="OrthoDB" id="1522784at2"/>
<evidence type="ECO:0008006" key="3">
    <source>
        <dbReference type="Google" id="ProtNLM"/>
    </source>
</evidence>
<accession>A0A510J7H0</accession>
<dbReference type="Pfam" id="PF11899">
    <property type="entry name" value="DUF3419"/>
    <property type="match status" value="1"/>
</dbReference>
<evidence type="ECO:0000313" key="2">
    <source>
        <dbReference type="Proteomes" id="UP000321606"/>
    </source>
</evidence>
<evidence type="ECO:0000313" key="1">
    <source>
        <dbReference type="EMBL" id="BBM35127.1"/>
    </source>
</evidence>
<dbReference type="RefSeq" id="WP_146966267.1">
    <property type="nucleotide sequence ID" value="NZ_AP019822.1"/>
</dbReference>
<dbReference type="PANTHER" id="PTHR47473">
    <property type="entry name" value="BTA1P"/>
    <property type="match status" value="1"/>
</dbReference>
<dbReference type="Proteomes" id="UP000321606">
    <property type="component" value="Chromosome"/>
</dbReference>
<proteinExistence type="predicted"/>
<name>A0A510J7H0_9FUSO</name>